<dbReference type="WBParaSite" id="JU765_v2.g20611.t1">
    <property type="protein sequence ID" value="JU765_v2.g20611.t1"/>
    <property type="gene ID" value="JU765_v2.g20611"/>
</dbReference>
<proteinExistence type="predicted"/>
<organism evidence="1 2">
    <name type="scientific">Panagrolaimus sp. JU765</name>
    <dbReference type="NCBI Taxonomy" id="591449"/>
    <lineage>
        <taxon>Eukaryota</taxon>
        <taxon>Metazoa</taxon>
        <taxon>Ecdysozoa</taxon>
        <taxon>Nematoda</taxon>
        <taxon>Chromadorea</taxon>
        <taxon>Rhabditida</taxon>
        <taxon>Tylenchina</taxon>
        <taxon>Panagrolaimomorpha</taxon>
        <taxon>Panagrolaimoidea</taxon>
        <taxon>Panagrolaimidae</taxon>
        <taxon>Panagrolaimus</taxon>
    </lineage>
</organism>
<evidence type="ECO:0000313" key="2">
    <source>
        <dbReference type="WBParaSite" id="JU765_v2.g20611.t1"/>
    </source>
</evidence>
<evidence type="ECO:0000313" key="1">
    <source>
        <dbReference type="Proteomes" id="UP000887576"/>
    </source>
</evidence>
<accession>A0AC34QZE2</accession>
<reference evidence="2" key="1">
    <citation type="submission" date="2022-11" db="UniProtKB">
        <authorList>
            <consortium name="WormBaseParasite"/>
        </authorList>
    </citation>
    <scope>IDENTIFICATION</scope>
</reference>
<name>A0AC34QZE2_9BILA</name>
<protein>
    <submittedName>
        <fullName evidence="2">Tetratricopeptide repeat protein 7 N-terminal domain-containing protein</fullName>
    </submittedName>
</protein>
<dbReference type="Proteomes" id="UP000887576">
    <property type="component" value="Unplaced"/>
</dbReference>
<sequence length="1106" mass="125373">MQPRIQNKDFLRKAEGELRNAISDNSDEPAILMEAYLLLAKLYYFCSSFNESLSSFEKSKIKDATTQFTSLRSLKLAAEAYAINGLAIEQTLPKDRRENDSINKRVVNCFEKSAELALSYITELEKTVNASQTGYVQSQKATGFILEASLEKVSYLTLRRNNSDRRWDLEGLEWYRRIATRLGDKSVVMKLQQRICRELAEVLLRGSIEAGYDSKAITANVMATKLRGSRLEAEIDKYRGECDWFRLGELLQTIRSKKSGVEKLAHLIEGEMILEVFLEKRTDRMQPRIQNKDFLRKAEGELRNAISDNSDEPAILMEAYLLLAKLYYFCSRLAIEQTLPKDRRENDSINKRVVNCFEKSAELALSYITELEKTVNASQTGYVQSQKATGFILEASLEKVSYLTLRRNNSDRRWDLEGLEWYRRIATRLGDKSVVMKLQQRICRELAEVLLRGSIEAGYDSKAITAKFEDLNFYTGSNKNFFAPSSRQEEVVLLLLISELLASKMLRMPGQEDDAIDRIRSFRNLKRVHNLLTIICANLRQYNLLSSIFDRAMMFSSKDRFLWFQIGLSLLCSGKITRGIKYIDHCTKIEAVDRNEITEHMMIAKLHIETLGDYDIAMEHATIALNLCQNNWQSSRCALLYAIAFSQKTSLVASFETKKVLLLESLKNFEKAIELDPHDELAHLFAAQEYAQCRDLEKAIDRCQNSLDINDEQPFAVMLMALLFTARGDYKGALTLVINALLDFPNHYVMLMALLFTARGDYKGALTLVINALLDFPNHYGLLVLRLKLEAKFNRMEEVMSTSKHLLTFWRRLPITYNNVITEEEERFPGTSLVDKPTDTNLIQKPSNVQLNSKDGLAPMTPIFTAPLGLAAASKVSLNNSNLDITDNVSVMASTVANLSEFGGAASTVTDSMGLLSSRSGGIGSIAAAFRVQANIWVELAEFFIDADRASDVQACVEEACTYFPNSHETLYLKARLFIVRAKPRLFIVRAKRLNNPPLAVRYRAEAKACLLAALSVLPSHLPSMQCLADLYHSDGNLILAEKMLRDVIAIDPLHYRQWHSLGCVLGEQKRFDEAQDCFVTAGTLEPSTPIIPFSVIPRLFKVSYF</sequence>